<reference evidence="1 2" key="1">
    <citation type="submission" date="2014-03" db="EMBL/GenBank/DDBJ databases">
        <title>Draft genome of the hookworm Oesophagostomum dentatum.</title>
        <authorList>
            <person name="Mitreva M."/>
        </authorList>
    </citation>
    <scope>NUCLEOTIDE SEQUENCE [LARGE SCALE GENOMIC DNA]</scope>
    <source>
        <strain evidence="1 2">OD-Hann</strain>
    </source>
</reference>
<dbReference type="PANTHER" id="PTHR45581:SF3">
    <property type="entry name" value="METHYLTRANSFERASE DOMAIN-CONTAINING PROTEIN"/>
    <property type="match status" value="1"/>
</dbReference>
<dbReference type="EMBL" id="KN590447">
    <property type="protein sequence ID" value="KHJ81389.1"/>
    <property type="molecule type" value="Genomic_DNA"/>
</dbReference>
<dbReference type="PANTHER" id="PTHR45581">
    <property type="entry name" value="PROTEIN CBG10435"/>
    <property type="match status" value="1"/>
</dbReference>
<gene>
    <name evidence="1" type="ORF">OESDEN_18925</name>
</gene>
<evidence type="ECO:0000313" key="1">
    <source>
        <dbReference type="EMBL" id="KHJ81389.1"/>
    </source>
</evidence>
<keyword evidence="2" id="KW-1185">Reference proteome</keyword>
<evidence type="ECO:0008006" key="3">
    <source>
        <dbReference type="Google" id="ProtNLM"/>
    </source>
</evidence>
<dbReference type="Proteomes" id="UP000053660">
    <property type="component" value="Unassembled WGS sequence"/>
</dbReference>
<dbReference type="AlphaFoldDB" id="A0A0B1S8W7"/>
<accession>A0A0B1S8W7</accession>
<proteinExistence type="predicted"/>
<evidence type="ECO:0000313" key="2">
    <source>
        <dbReference type="Proteomes" id="UP000053660"/>
    </source>
</evidence>
<sequence>MVEVDGTSNIYKDKQELGDAAALQYADSLFHCLPLGSNSEDALGLGAMWGKERAVKMLKEAGFKDVKIIPTPYFETNVLYVTKKE</sequence>
<protein>
    <recommendedName>
        <fullName evidence="3">O-methyltransferase domain-containing protein</fullName>
    </recommendedName>
</protein>
<name>A0A0B1S8W7_OESDE</name>
<dbReference type="OrthoDB" id="506498at2759"/>
<organism evidence="1 2">
    <name type="scientific">Oesophagostomum dentatum</name>
    <name type="common">Nodular worm</name>
    <dbReference type="NCBI Taxonomy" id="61180"/>
    <lineage>
        <taxon>Eukaryota</taxon>
        <taxon>Metazoa</taxon>
        <taxon>Ecdysozoa</taxon>
        <taxon>Nematoda</taxon>
        <taxon>Chromadorea</taxon>
        <taxon>Rhabditida</taxon>
        <taxon>Rhabditina</taxon>
        <taxon>Rhabditomorpha</taxon>
        <taxon>Strongyloidea</taxon>
        <taxon>Strongylidae</taxon>
        <taxon>Oesophagostomum</taxon>
    </lineage>
</organism>